<reference evidence="1" key="1">
    <citation type="submission" date="2020-11" db="EMBL/GenBank/DDBJ databases">
        <title>Sequencing the genomes of 1000 actinobacteria strains.</title>
        <authorList>
            <person name="Klenk H.-P."/>
        </authorList>
    </citation>
    <scope>NUCLEOTIDE SEQUENCE</scope>
    <source>
        <strain evidence="1">DSM 26152</strain>
    </source>
</reference>
<protein>
    <submittedName>
        <fullName evidence="1">Aldose 1-epimerase</fullName>
        <ecNumber evidence="1">5.1.3.3</ecNumber>
    </submittedName>
</protein>
<dbReference type="GO" id="GO:0030246">
    <property type="term" value="F:carbohydrate binding"/>
    <property type="evidence" value="ECO:0007669"/>
    <property type="project" value="InterPro"/>
</dbReference>
<dbReference type="AlphaFoldDB" id="A0A931D404"/>
<sequence length="315" mass="34119">MNARHPDQPGLSHYFSGEQFTLRAGGAEATIAALAAALRVYRRHGVDLVETFDADATPPFASGILLAPWPNRVADARWEHDGVTQQLDVTEPATGNAIHGLLRNTAYRALEHTEERVVLAAEIFPQHGYGYRMTHVAAYELDDDGQLSVTQRLVHHGAVDGGSAPAALGAHPFLRVGDVPTDHLTLTTTAETYLPVDENMIPVGTREAAGDMNFRAGRPLEGFRTDTAFGGLELAGDGRYHHRLDAPDGRGVELWADATCPYVHVFITDQFPGRDAVVALEPMTAPANTFNTGEGLTWLAPGEELVARWGITSWL</sequence>
<name>A0A931D404_9MICC</name>
<dbReference type="InterPro" id="IPR011013">
    <property type="entry name" value="Gal_mutarotase_sf_dom"/>
</dbReference>
<dbReference type="InterPro" id="IPR037480">
    <property type="entry name" value="YihR-like"/>
</dbReference>
<keyword evidence="2" id="KW-1185">Reference proteome</keyword>
<comment type="caution">
    <text evidence="1">The sequence shown here is derived from an EMBL/GenBank/DDBJ whole genome shotgun (WGS) entry which is preliminary data.</text>
</comment>
<keyword evidence="1" id="KW-0413">Isomerase</keyword>
<accession>A0A931D404</accession>
<organism evidence="1 2">
    <name type="scientific">Zhihengliuella flava</name>
    <dbReference type="NCBI Taxonomy" id="1285193"/>
    <lineage>
        <taxon>Bacteria</taxon>
        <taxon>Bacillati</taxon>
        <taxon>Actinomycetota</taxon>
        <taxon>Actinomycetes</taxon>
        <taxon>Micrococcales</taxon>
        <taxon>Micrococcaceae</taxon>
        <taxon>Zhihengliuella</taxon>
    </lineage>
</organism>
<evidence type="ECO:0000313" key="2">
    <source>
        <dbReference type="Proteomes" id="UP000625033"/>
    </source>
</evidence>
<dbReference type="InterPro" id="IPR008183">
    <property type="entry name" value="Aldose_1/G6P_1-epimerase"/>
</dbReference>
<dbReference type="SUPFAM" id="SSF74650">
    <property type="entry name" value="Galactose mutarotase-like"/>
    <property type="match status" value="1"/>
</dbReference>
<dbReference type="Proteomes" id="UP000625033">
    <property type="component" value="Unassembled WGS sequence"/>
</dbReference>
<dbReference type="EC" id="5.1.3.3" evidence="1"/>
<gene>
    <name evidence="1" type="ORF">IW252_000766</name>
</gene>
<dbReference type="EMBL" id="JADOTZ010000001">
    <property type="protein sequence ID" value="MBG6083999.1"/>
    <property type="molecule type" value="Genomic_DNA"/>
</dbReference>
<evidence type="ECO:0000313" key="1">
    <source>
        <dbReference type="EMBL" id="MBG6083999.1"/>
    </source>
</evidence>
<proteinExistence type="predicted"/>
<dbReference type="RefSeq" id="WP_196835369.1">
    <property type="nucleotide sequence ID" value="NZ_JADOTZ010000001.1"/>
</dbReference>
<dbReference type="Pfam" id="PF01263">
    <property type="entry name" value="Aldose_epim"/>
    <property type="match status" value="1"/>
</dbReference>
<dbReference type="GO" id="GO:0004034">
    <property type="term" value="F:aldose 1-epimerase activity"/>
    <property type="evidence" value="ECO:0007669"/>
    <property type="project" value="UniProtKB-EC"/>
</dbReference>
<dbReference type="GO" id="GO:0005975">
    <property type="term" value="P:carbohydrate metabolic process"/>
    <property type="evidence" value="ECO:0007669"/>
    <property type="project" value="InterPro"/>
</dbReference>
<dbReference type="InterPro" id="IPR014718">
    <property type="entry name" value="GH-type_carb-bd"/>
</dbReference>
<dbReference type="Gene3D" id="2.70.98.10">
    <property type="match status" value="1"/>
</dbReference>
<dbReference type="CDD" id="cd09022">
    <property type="entry name" value="Aldose_epim_Ec_YihR"/>
    <property type="match status" value="1"/>
</dbReference>